<dbReference type="Proteomes" id="UP000308199">
    <property type="component" value="Unassembled WGS sequence"/>
</dbReference>
<sequence length="567" mass="61723">MEPVTKRLHVSGLTSQISSADLTARFSSFGKVTALDGRGKVDALGQPRPFAYVTLETTKGQLSKCLNLLSGTTWKGSHLRIGEAKADFIERIHKENEPNLSEADSTRPKKRQRIARSYVSAQSADMTPVTPATAVKRSGWRITPLGRLVRPMRMRPLRPLPHPPAFSMSSSTAPTHRKGKKKVRPPLVRARRRLLDPEAWGSEYLKGVMLESTSKIILPEKPLGARPILGADEVSGNNETLPTPAPTASTLAPESPWPSPLPSPLLPPIIVTQVPETRAHPPLTEYSKSDFAHEAAQSLALLNSLFGQSGDNDGRDEDEDEWGGAESLSDIEFDLPAQTSAGVSNGGADDGIEYVPRDVPASSTKKAKAKRPLVENEDQGTEIDEEHEAGPSNRRGHSKSITTSGSESEAKGNFSPKVNLPTLKDMFAPRAEDVGFSILGNLELDLELEDALGVSAPFAPATHIGSSTTPIVSLPNEHASFAPTFDASKPFFFPSSFSASRTMHSGGRRPPDILDLLRVRASGFHRTESADAIRARWTERKVELTRDWKRRHREAVKSVRRRGGGLN</sequence>
<dbReference type="InterPro" id="IPR000504">
    <property type="entry name" value="RRM_dom"/>
</dbReference>
<evidence type="ECO:0000259" key="6">
    <source>
        <dbReference type="PROSITE" id="PS50102"/>
    </source>
</evidence>
<protein>
    <recommendedName>
        <fullName evidence="6">RRM domain-containing protein</fullName>
    </recommendedName>
</protein>
<dbReference type="SMART" id="SM00360">
    <property type="entry name" value="RRM"/>
    <property type="match status" value="1"/>
</dbReference>
<dbReference type="PANTHER" id="PTHR48029:SF1">
    <property type="entry name" value="NUCLEOLAR PROTEIN 8"/>
    <property type="match status" value="1"/>
</dbReference>
<keyword evidence="8" id="KW-1185">Reference proteome</keyword>
<dbReference type="OrthoDB" id="21643at2759"/>
<comment type="subcellular location">
    <subcellularLocation>
        <location evidence="1">Nucleus</location>
        <location evidence="1">Nucleolus</location>
    </subcellularLocation>
</comment>
<feature type="compositionally biased region" description="Low complexity" evidence="5">
    <location>
        <begin position="239"/>
        <end position="254"/>
    </location>
</feature>
<dbReference type="EMBL" id="SGPK01000199">
    <property type="protein sequence ID" value="THH06380.1"/>
    <property type="molecule type" value="Genomic_DNA"/>
</dbReference>
<evidence type="ECO:0000256" key="1">
    <source>
        <dbReference type="ARBA" id="ARBA00004604"/>
    </source>
</evidence>
<organism evidence="7 8">
    <name type="scientific">Phellinidium pouzarii</name>
    <dbReference type="NCBI Taxonomy" id="167371"/>
    <lineage>
        <taxon>Eukaryota</taxon>
        <taxon>Fungi</taxon>
        <taxon>Dikarya</taxon>
        <taxon>Basidiomycota</taxon>
        <taxon>Agaricomycotina</taxon>
        <taxon>Agaricomycetes</taxon>
        <taxon>Hymenochaetales</taxon>
        <taxon>Hymenochaetaceae</taxon>
        <taxon>Phellinidium</taxon>
    </lineage>
</organism>
<feature type="compositionally biased region" description="Acidic residues" evidence="5">
    <location>
        <begin position="375"/>
        <end position="387"/>
    </location>
</feature>
<dbReference type="CDD" id="cd12226">
    <property type="entry name" value="RRM_NOL8"/>
    <property type="match status" value="1"/>
</dbReference>
<dbReference type="Gene3D" id="3.30.70.330">
    <property type="match status" value="1"/>
</dbReference>
<dbReference type="AlphaFoldDB" id="A0A4S4L9R4"/>
<evidence type="ECO:0000313" key="7">
    <source>
        <dbReference type="EMBL" id="THH06380.1"/>
    </source>
</evidence>
<proteinExistence type="predicted"/>
<feature type="region of interest" description="Disordered" evidence="5">
    <location>
        <begin position="161"/>
        <end position="185"/>
    </location>
</feature>
<feature type="region of interest" description="Disordered" evidence="5">
    <location>
        <begin position="338"/>
        <end position="418"/>
    </location>
</feature>
<evidence type="ECO:0000256" key="4">
    <source>
        <dbReference type="PROSITE-ProRule" id="PRU00176"/>
    </source>
</evidence>
<dbReference type="PROSITE" id="PS50102">
    <property type="entry name" value="RRM"/>
    <property type="match status" value="1"/>
</dbReference>
<comment type="caution">
    <text evidence="7">The sequence shown here is derived from an EMBL/GenBank/DDBJ whole genome shotgun (WGS) entry which is preliminary data.</text>
</comment>
<evidence type="ECO:0000256" key="5">
    <source>
        <dbReference type="SAM" id="MobiDB-lite"/>
    </source>
</evidence>
<dbReference type="GO" id="GO:0005730">
    <property type="term" value="C:nucleolus"/>
    <property type="evidence" value="ECO:0007669"/>
    <property type="project" value="UniProtKB-SubCell"/>
</dbReference>
<keyword evidence="2 4" id="KW-0694">RNA-binding</keyword>
<feature type="compositionally biased region" description="Acidic residues" evidence="5">
    <location>
        <begin position="314"/>
        <end position="324"/>
    </location>
</feature>
<feature type="compositionally biased region" description="Pro residues" evidence="5">
    <location>
        <begin position="255"/>
        <end position="264"/>
    </location>
</feature>
<feature type="domain" description="RRM" evidence="6">
    <location>
        <begin position="6"/>
        <end position="86"/>
    </location>
</feature>
<accession>A0A4S4L9R4</accession>
<feature type="compositionally biased region" description="Basic residues" evidence="5">
    <location>
        <begin position="175"/>
        <end position="185"/>
    </location>
</feature>
<dbReference type="GO" id="GO:0003723">
    <property type="term" value="F:RNA binding"/>
    <property type="evidence" value="ECO:0007669"/>
    <property type="project" value="UniProtKB-UniRule"/>
</dbReference>
<evidence type="ECO:0000256" key="2">
    <source>
        <dbReference type="ARBA" id="ARBA00022884"/>
    </source>
</evidence>
<dbReference type="InterPro" id="IPR035979">
    <property type="entry name" value="RBD_domain_sf"/>
</dbReference>
<dbReference type="PANTHER" id="PTHR48029">
    <property type="entry name" value="NUCLEOLAR PROTEIN 8"/>
    <property type="match status" value="1"/>
</dbReference>
<feature type="region of interest" description="Disordered" evidence="5">
    <location>
        <begin position="229"/>
        <end position="264"/>
    </location>
</feature>
<name>A0A4S4L9R4_9AGAM</name>
<evidence type="ECO:0000313" key="8">
    <source>
        <dbReference type="Proteomes" id="UP000308199"/>
    </source>
</evidence>
<evidence type="ECO:0000256" key="3">
    <source>
        <dbReference type="ARBA" id="ARBA00023242"/>
    </source>
</evidence>
<gene>
    <name evidence="7" type="ORF">EW145_g4128</name>
</gene>
<reference evidence="7 8" key="1">
    <citation type="submission" date="2019-02" db="EMBL/GenBank/DDBJ databases">
        <title>Genome sequencing of the rare red list fungi Phellinidium pouzarii.</title>
        <authorList>
            <person name="Buettner E."/>
            <person name="Kellner H."/>
        </authorList>
    </citation>
    <scope>NUCLEOTIDE SEQUENCE [LARGE SCALE GENOMIC DNA]</scope>
    <source>
        <strain evidence="7 8">DSM 108285</strain>
    </source>
</reference>
<dbReference type="InterPro" id="IPR034138">
    <property type="entry name" value="NOP8_RRM"/>
</dbReference>
<dbReference type="SUPFAM" id="SSF54928">
    <property type="entry name" value="RNA-binding domain, RBD"/>
    <property type="match status" value="1"/>
</dbReference>
<feature type="region of interest" description="Disordered" evidence="5">
    <location>
        <begin position="305"/>
        <end position="324"/>
    </location>
</feature>
<dbReference type="InterPro" id="IPR012677">
    <property type="entry name" value="Nucleotide-bd_a/b_plait_sf"/>
</dbReference>
<keyword evidence="3" id="KW-0539">Nucleus</keyword>